<sequence length="241" mass="27076">MSEPTIIVTRETWLEARKALLAQERDLTHRRDALSAARRDLPWVKVDKDYVFESPEGPKHLGDLFEGRSQLAIYHFMLTPGSDHICPGCSFVADHVDAARQHFEQADLAFCAVSRAPLEHIEEVKRRLGWTFRWVSSGRNSFNYDFGVSFGSDEPGRVVSYNYGDEPSTAPDLPGASLFIRNAAGDIFHTYSTYARGLETLVGAFNWLDLAPKGRNEQGTMSWVKLHDQYDGSRAKGSCCT</sequence>
<keyword evidence="4" id="KW-1185">Reference proteome</keyword>
<evidence type="ECO:0000313" key="3">
    <source>
        <dbReference type="Proteomes" id="UP000517759"/>
    </source>
</evidence>
<dbReference type="Proteomes" id="UP001156881">
    <property type="component" value="Unassembled WGS sequence"/>
</dbReference>
<dbReference type="InterPro" id="IPR010296">
    <property type="entry name" value="DUF899_thioredox"/>
</dbReference>
<protein>
    <submittedName>
        <fullName evidence="2">Putative dithiol-disulfide oxidoreductase (DUF899 family)</fullName>
    </submittedName>
</protein>
<reference evidence="2 3" key="3">
    <citation type="submission" date="2020-08" db="EMBL/GenBank/DDBJ databases">
        <title>Genomic Encyclopedia of Type Strains, Phase IV (KMG-IV): sequencing the most valuable type-strain genomes for metagenomic binning, comparative biology and taxonomic classification.</title>
        <authorList>
            <person name="Goeker M."/>
        </authorList>
    </citation>
    <scope>NUCLEOTIDE SEQUENCE [LARGE SCALE GENOMIC DNA]</scope>
    <source>
        <strain evidence="2 3">DSM 24105</strain>
    </source>
</reference>
<dbReference type="AlphaFoldDB" id="A0A7W6AGG1"/>
<evidence type="ECO:0000313" key="2">
    <source>
        <dbReference type="EMBL" id="MBB3902877.1"/>
    </source>
</evidence>
<dbReference type="Pfam" id="PF05988">
    <property type="entry name" value="DUF899"/>
    <property type="match status" value="1"/>
</dbReference>
<accession>A0A7W6AGG1</accession>
<proteinExistence type="predicted"/>
<evidence type="ECO:0000313" key="4">
    <source>
        <dbReference type="Proteomes" id="UP001156881"/>
    </source>
</evidence>
<reference evidence="1" key="4">
    <citation type="submission" date="2023-01" db="EMBL/GenBank/DDBJ databases">
        <title>Draft genome sequence of Methylobacterium brachythecii strain NBRC 107710.</title>
        <authorList>
            <person name="Sun Q."/>
            <person name="Mori K."/>
        </authorList>
    </citation>
    <scope>NUCLEOTIDE SEQUENCE</scope>
    <source>
        <strain evidence="1">NBRC 107710</strain>
    </source>
</reference>
<dbReference type="EMBL" id="BSPG01000007">
    <property type="protein sequence ID" value="GLS43804.1"/>
    <property type="molecule type" value="Genomic_DNA"/>
</dbReference>
<dbReference type="SUPFAM" id="SSF52833">
    <property type="entry name" value="Thioredoxin-like"/>
    <property type="match status" value="1"/>
</dbReference>
<gene>
    <name evidence="1" type="ORF">GCM10007884_17890</name>
    <name evidence="2" type="ORF">GGR33_002379</name>
</gene>
<name>A0A7W6AGG1_9HYPH</name>
<evidence type="ECO:0000313" key="1">
    <source>
        <dbReference type="EMBL" id="GLS43804.1"/>
    </source>
</evidence>
<reference evidence="1" key="1">
    <citation type="journal article" date="2014" name="Int. J. Syst. Evol. Microbiol.">
        <title>Complete genome of a new Firmicutes species belonging to the dominant human colonic microbiota ('Ruminococcus bicirculans') reveals two chromosomes and a selective capacity to utilize plant glucans.</title>
        <authorList>
            <consortium name="NISC Comparative Sequencing Program"/>
            <person name="Wegmann U."/>
            <person name="Louis P."/>
            <person name="Goesmann A."/>
            <person name="Henrissat B."/>
            <person name="Duncan S.H."/>
            <person name="Flint H.J."/>
        </authorList>
    </citation>
    <scope>NUCLEOTIDE SEQUENCE</scope>
    <source>
        <strain evidence="1">NBRC 107710</strain>
    </source>
</reference>
<dbReference type="RefSeq" id="WP_183505313.1">
    <property type="nucleotide sequence ID" value="NZ_BSPG01000007.1"/>
</dbReference>
<reference evidence="4" key="2">
    <citation type="journal article" date="2019" name="Int. J. Syst. Evol. Microbiol.">
        <title>The Global Catalogue of Microorganisms (GCM) 10K type strain sequencing project: providing services to taxonomists for standard genome sequencing and annotation.</title>
        <authorList>
            <consortium name="The Broad Institute Genomics Platform"/>
            <consortium name="The Broad Institute Genome Sequencing Center for Infectious Disease"/>
            <person name="Wu L."/>
            <person name="Ma J."/>
        </authorList>
    </citation>
    <scope>NUCLEOTIDE SEQUENCE [LARGE SCALE GENOMIC DNA]</scope>
    <source>
        <strain evidence="4">NBRC 107710</strain>
    </source>
</reference>
<dbReference type="InterPro" id="IPR036249">
    <property type="entry name" value="Thioredoxin-like_sf"/>
</dbReference>
<dbReference type="Proteomes" id="UP000517759">
    <property type="component" value="Unassembled WGS sequence"/>
</dbReference>
<organism evidence="2 3">
    <name type="scientific">Methylobacterium brachythecii</name>
    <dbReference type="NCBI Taxonomy" id="1176177"/>
    <lineage>
        <taxon>Bacteria</taxon>
        <taxon>Pseudomonadati</taxon>
        <taxon>Pseudomonadota</taxon>
        <taxon>Alphaproteobacteria</taxon>
        <taxon>Hyphomicrobiales</taxon>
        <taxon>Methylobacteriaceae</taxon>
        <taxon>Methylobacterium</taxon>
    </lineage>
</organism>
<comment type="caution">
    <text evidence="2">The sequence shown here is derived from an EMBL/GenBank/DDBJ whole genome shotgun (WGS) entry which is preliminary data.</text>
</comment>
<dbReference type="EMBL" id="JACIDN010000004">
    <property type="protein sequence ID" value="MBB3902877.1"/>
    <property type="molecule type" value="Genomic_DNA"/>
</dbReference>